<reference evidence="2 3" key="1">
    <citation type="journal article" date="2016" name="BMC Genomics">
        <title>Genome sequencing and secondary metabolism of the postharvest pathogen Penicillium griseofulvum.</title>
        <authorList>
            <person name="Banani H."/>
            <person name="Marcet-Houben M."/>
            <person name="Ballester A.R."/>
            <person name="Abbruscato P."/>
            <person name="Gonzalez-Candelas L."/>
            <person name="Gabaldon T."/>
            <person name="Spadaro D."/>
        </authorList>
    </citation>
    <scope>NUCLEOTIDE SEQUENCE [LARGE SCALE GENOMIC DNA]</scope>
    <source>
        <strain evidence="2 3">PG3</strain>
    </source>
</reference>
<protein>
    <submittedName>
        <fullName evidence="2">Uncharacterized protein</fullName>
    </submittedName>
</protein>
<feature type="region of interest" description="Disordered" evidence="1">
    <location>
        <begin position="56"/>
        <end position="179"/>
    </location>
</feature>
<feature type="compositionally biased region" description="Basic and acidic residues" evidence="1">
    <location>
        <begin position="115"/>
        <end position="133"/>
    </location>
</feature>
<organism evidence="2 3">
    <name type="scientific">Penicillium patulum</name>
    <name type="common">Penicillium griseofulvum</name>
    <dbReference type="NCBI Taxonomy" id="5078"/>
    <lineage>
        <taxon>Eukaryota</taxon>
        <taxon>Fungi</taxon>
        <taxon>Dikarya</taxon>
        <taxon>Ascomycota</taxon>
        <taxon>Pezizomycotina</taxon>
        <taxon>Eurotiomycetes</taxon>
        <taxon>Eurotiomycetidae</taxon>
        <taxon>Eurotiales</taxon>
        <taxon>Aspergillaceae</taxon>
        <taxon>Penicillium</taxon>
    </lineage>
</organism>
<dbReference type="GeneID" id="63710364"/>
<evidence type="ECO:0000313" key="2">
    <source>
        <dbReference type="EMBL" id="KXG54206.1"/>
    </source>
</evidence>
<accession>A0A135LZ11</accession>
<gene>
    <name evidence="2" type="ORF">PGRI_073500</name>
</gene>
<dbReference type="Proteomes" id="UP000070168">
    <property type="component" value="Unassembled WGS sequence"/>
</dbReference>
<dbReference type="RefSeq" id="XP_040652741.1">
    <property type="nucleotide sequence ID" value="XM_040795064.1"/>
</dbReference>
<keyword evidence="3" id="KW-1185">Reference proteome</keyword>
<feature type="compositionally biased region" description="Polar residues" evidence="1">
    <location>
        <begin position="66"/>
        <end position="75"/>
    </location>
</feature>
<dbReference type="AlphaFoldDB" id="A0A135LZ11"/>
<sequence length="179" mass="19565">MITVAYAPYFIPLLTTIIQTHQLSVDAAKVAEAWPVQDEDQKPTPRAIKERLTKIKEKIRARNPSVAASGTSSPVTPKKRNTPQKKANNASAPAGPPRKRKRKRATTDAADDHEEIIVEKDQKLTAEDNEPHADSPVQEVTAAEDDQHLAGFPVQETTGADNGKDDTEDPDSDSDLPLK</sequence>
<proteinExistence type="predicted"/>
<dbReference type="STRING" id="5078.A0A135LZ11"/>
<feature type="compositionally biased region" description="Acidic residues" evidence="1">
    <location>
        <begin position="166"/>
        <end position="179"/>
    </location>
</feature>
<evidence type="ECO:0000256" key="1">
    <source>
        <dbReference type="SAM" id="MobiDB-lite"/>
    </source>
</evidence>
<comment type="caution">
    <text evidence="2">The sequence shown here is derived from an EMBL/GenBank/DDBJ whole genome shotgun (WGS) entry which is preliminary data.</text>
</comment>
<dbReference type="EMBL" id="LHQR01000013">
    <property type="protein sequence ID" value="KXG54206.1"/>
    <property type="molecule type" value="Genomic_DNA"/>
</dbReference>
<evidence type="ECO:0000313" key="3">
    <source>
        <dbReference type="Proteomes" id="UP000070168"/>
    </source>
</evidence>
<dbReference type="OrthoDB" id="5420368at2759"/>
<name>A0A135LZ11_PENPA</name>